<proteinExistence type="predicted"/>
<keyword evidence="2" id="KW-1185">Reference proteome</keyword>
<protein>
    <submittedName>
        <fullName evidence="1">Uncharacterized protein</fullName>
    </submittedName>
</protein>
<dbReference type="AlphaFoldDB" id="A0A368EYA5"/>
<comment type="caution">
    <text evidence="1">The sequence shown here is derived from an EMBL/GenBank/DDBJ whole genome shotgun (WGS) entry which is preliminary data.</text>
</comment>
<dbReference type="OrthoDB" id="98077at2759"/>
<reference evidence="1 2" key="1">
    <citation type="submission" date="2014-10" db="EMBL/GenBank/DDBJ databases">
        <title>Draft genome of the hookworm Ancylostoma caninum.</title>
        <authorList>
            <person name="Mitreva M."/>
        </authorList>
    </citation>
    <scope>NUCLEOTIDE SEQUENCE [LARGE SCALE GENOMIC DNA]</scope>
    <source>
        <strain evidence="1 2">Baltimore</strain>
    </source>
</reference>
<accession>A0A368EYA5</accession>
<evidence type="ECO:0000313" key="2">
    <source>
        <dbReference type="Proteomes" id="UP000252519"/>
    </source>
</evidence>
<name>A0A368EYA5_ANCCA</name>
<gene>
    <name evidence="1" type="ORF">ANCCAN_29503</name>
</gene>
<dbReference type="EMBL" id="JOJR01016658">
    <property type="protein sequence ID" value="RCN24794.1"/>
    <property type="molecule type" value="Genomic_DNA"/>
</dbReference>
<evidence type="ECO:0000313" key="1">
    <source>
        <dbReference type="EMBL" id="RCN24794.1"/>
    </source>
</evidence>
<organism evidence="1 2">
    <name type="scientific">Ancylostoma caninum</name>
    <name type="common">Dog hookworm</name>
    <dbReference type="NCBI Taxonomy" id="29170"/>
    <lineage>
        <taxon>Eukaryota</taxon>
        <taxon>Metazoa</taxon>
        <taxon>Ecdysozoa</taxon>
        <taxon>Nematoda</taxon>
        <taxon>Chromadorea</taxon>
        <taxon>Rhabditida</taxon>
        <taxon>Rhabditina</taxon>
        <taxon>Rhabditomorpha</taxon>
        <taxon>Strongyloidea</taxon>
        <taxon>Ancylostomatidae</taxon>
        <taxon>Ancylostomatinae</taxon>
        <taxon>Ancylostoma</taxon>
    </lineage>
</organism>
<dbReference type="Proteomes" id="UP000252519">
    <property type="component" value="Unassembled WGS sequence"/>
</dbReference>
<sequence length="52" mass="5863">MKHEGKCNGGAHCDRPRPFSILQRPKLREIASKNHVSSGLFLYLLGHTHNIP</sequence>